<dbReference type="KEGG" id="csl:COCSUDRAFT_12171"/>
<feature type="domain" description="Fumarylacetoacetase-like C-terminal" evidence="3">
    <location>
        <begin position="2"/>
        <end position="200"/>
    </location>
</feature>
<dbReference type="EMBL" id="AGSI01000002">
    <property type="protein sequence ID" value="EIE26772.1"/>
    <property type="molecule type" value="Genomic_DNA"/>
</dbReference>
<dbReference type="AlphaFoldDB" id="I0Z803"/>
<evidence type="ECO:0000256" key="2">
    <source>
        <dbReference type="ARBA" id="ARBA00022723"/>
    </source>
</evidence>
<dbReference type="GeneID" id="17044782"/>
<comment type="caution">
    <text evidence="4">The sequence shown here is derived from an EMBL/GenBank/DDBJ whole genome shotgun (WGS) entry which is preliminary data.</text>
</comment>
<gene>
    <name evidence="4" type="ORF">COCSUDRAFT_12171</name>
</gene>
<reference evidence="4 5" key="1">
    <citation type="journal article" date="2012" name="Genome Biol.">
        <title>The genome of the polar eukaryotic microalga coccomyxa subellipsoidea reveals traits of cold adaptation.</title>
        <authorList>
            <person name="Blanc G."/>
            <person name="Agarkova I."/>
            <person name="Grimwood J."/>
            <person name="Kuo A."/>
            <person name="Brueggeman A."/>
            <person name="Dunigan D."/>
            <person name="Gurnon J."/>
            <person name="Ladunga I."/>
            <person name="Lindquist E."/>
            <person name="Lucas S."/>
            <person name="Pangilinan J."/>
            <person name="Proschold T."/>
            <person name="Salamov A."/>
            <person name="Schmutz J."/>
            <person name="Weeks D."/>
            <person name="Yamada T."/>
            <person name="Claverie J.M."/>
            <person name="Grigoriev I."/>
            <person name="Van Etten J."/>
            <person name="Lomsadze A."/>
            <person name="Borodovsky M."/>
        </authorList>
    </citation>
    <scope>NUCLEOTIDE SEQUENCE [LARGE SCALE GENOMIC DNA]</scope>
    <source>
        <strain evidence="4 5">C-169</strain>
    </source>
</reference>
<keyword evidence="2" id="KW-0479">Metal-binding</keyword>
<dbReference type="InterPro" id="IPR011234">
    <property type="entry name" value="Fumarylacetoacetase-like_C"/>
</dbReference>
<dbReference type="GO" id="GO:0018773">
    <property type="term" value="F:acetylpyruvate hydrolase activity"/>
    <property type="evidence" value="ECO:0007669"/>
    <property type="project" value="TreeGrafter"/>
</dbReference>
<keyword evidence="4" id="KW-0378">Hydrolase</keyword>
<evidence type="ECO:0000259" key="3">
    <source>
        <dbReference type="Pfam" id="PF01557"/>
    </source>
</evidence>
<dbReference type="GO" id="GO:0046872">
    <property type="term" value="F:metal ion binding"/>
    <property type="evidence" value="ECO:0007669"/>
    <property type="project" value="UniProtKB-KW"/>
</dbReference>
<dbReference type="Gene3D" id="3.90.850.10">
    <property type="entry name" value="Fumarylacetoacetase-like, C-terminal domain"/>
    <property type="match status" value="1"/>
</dbReference>
<name>I0Z803_COCSC</name>
<protein>
    <submittedName>
        <fullName evidence="4">FAA hydrolase</fullName>
    </submittedName>
</protein>
<organism evidence="4 5">
    <name type="scientific">Coccomyxa subellipsoidea (strain C-169)</name>
    <name type="common">Green microalga</name>
    <dbReference type="NCBI Taxonomy" id="574566"/>
    <lineage>
        <taxon>Eukaryota</taxon>
        <taxon>Viridiplantae</taxon>
        <taxon>Chlorophyta</taxon>
        <taxon>core chlorophytes</taxon>
        <taxon>Trebouxiophyceae</taxon>
        <taxon>Trebouxiophyceae incertae sedis</taxon>
        <taxon>Coccomyxaceae</taxon>
        <taxon>Coccomyxa</taxon>
        <taxon>Coccomyxa subellipsoidea</taxon>
    </lineage>
</organism>
<dbReference type="InterPro" id="IPR036663">
    <property type="entry name" value="Fumarylacetoacetase_C_sf"/>
</dbReference>
<comment type="similarity">
    <text evidence="1">Belongs to the FAH family.</text>
</comment>
<accession>I0Z803</accession>
<dbReference type="SUPFAM" id="SSF56529">
    <property type="entry name" value="FAH"/>
    <property type="match status" value="1"/>
</dbReference>
<feature type="non-terminal residue" evidence="4">
    <location>
        <position position="1"/>
    </location>
</feature>
<dbReference type="eggNOG" id="KOG1535">
    <property type="taxonomic scope" value="Eukaryota"/>
</dbReference>
<dbReference type="PANTHER" id="PTHR11820:SF7">
    <property type="entry name" value="ACYLPYRUVASE FAHD1, MITOCHONDRIAL"/>
    <property type="match status" value="1"/>
</dbReference>
<dbReference type="STRING" id="574566.I0Z803"/>
<proteinExistence type="inferred from homology"/>
<evidence type="ECO:0000313" key="4">
    <source>
        <dbReference type="EMBL" id="EIE26772.1"/>
    </source>
</evidence>
<dbReference type="OrthoDB" id="411064at2759"/>
<dbReference type="PANTHER" id="PTHR11820">
    <property type="entry name" value="ACYLPYRUVASE"/>
    <property type="match status" value="1"/>
</dbReference>
<dbReference type="RefSeq" id="XP_005651316.1">
    <property type="nucleotide sequence ID" value="XM_005651259.1"/>
</dbReference>
<evidence type="ECO:0000313" key="5">
    <source>
        <dbReference type="Proteomes" id="UP000007264"/>
    </source>
</evidence>
<evidence type="ECO:0000256" key="1">
    <source>
        <dbReference type="ARBA" id="ARBA00010211"/>
    </source>
</evidence>
<dbReference type="Pfam" id="PF01557">
    <property type="entry name" value="FAA_hydrolase"/>
    <property type="match status" value="1"/>
</dbReference>
<dbReference type="Proteomes" id="UP000007264">
    <property type="component" value="Unassembled WGS sequence"/>
</dbReference>
<sequence length="206" mass="22435">LGKNYLEHAKELGDAVPDKPVIFLKPPSSAIVASAQPGPVAVQLPRNRFGLSPIHQLSKMGGVHYEAEMLLRLNDDLEVDAVSLGLDLTLRDLQSELKKKGHPWEIAKAFPNSAVIGPWVDVASFPDYITTEFSFELDGEERQRGAASQMMTGVPEALKYVKECFTLVPGDVIFTGTPKGVGPLKSGQVGKLIWGDKLSYEVSFTD</sequence>
<keyword evidence="5" id="KW-1185">Reference proteome</keyword>